<sequence>MKGLLRPLLRLARRLRRAEWSIRARMTMLATMVGVVLCAITVSLILSHRHNHETDHRLRHVYGADLELVHRFAHRPVPPVIEVEEVAATQLVHPSGQVVSASLRVLGQPRMATFEPSRRPSFTDRRLCDVPGFPGRCMLVAAMWVPTHTGDLIAYSVLPDPPWYVSETLLAQLLTASAIILVVVGLTTHHLVGRTLRPVEAMTAELAEITATDLGHRVPVPPHHDEIRYLATVVNDTLELLEAALQRERRFTSEASHDLRTPITGARLRLEEALMDPDVVDWPGMAKDLLNDVERQQAIADDILTLARLDADRAAEHERTDLAALARAEIGRRPPGRVPVHADLEPEVFVACDRLLMGRLLTNLLDNAQRHATTAVTVAVRAEDGSGVLVVADDGAGIAPEHRELVFERFARLPESRARDPKGTGLGLAICREIAHAHHGSLTVEDLPRRGTCLVLRLPLAD</sequence>
<keyword evidence="7 14" id="KW-0418">Kinase</keyword>
<dbReference type="InterPro" id="IPR005467">
    <property type="entry name" value="His_kinase_dom"/>
</dbReference>
<keyword evidence="6 11" id="KW-0812">Transmembrane</keyword>
<comment type="subcellular location">
    <subcellularLocation>
        <location evidence="2">Cell membrane</location>
    </subcellularLocation>
</comment>
<dbReference type="SMART" id="SM00304">
    <property type="entry name" value="HAMP"/>
    <property type="match status" value="1"/>
</dbReference>
<dbReference type="EC" id="2.7.13.3" evidence="3"/>
<evidence type="ECO:0000256" key="11">
    <source>
        <dbReference type="SAM" id="Phobius"/>
    </source>
</evidence>
<keyword evidence="4" id="KW-0597">Phosphoprotein</keyword>
<dbReference type="CDD" id="cd00082">
    <property type="entry name" value="HisKA"/>
    <property type="match status" value="1"/>
</dbReference>
<dbReference type="Pfam" id="PF00672">
    <property type="entry name" value="HAMP"/>
    <property type="match status" value="1"/>
</dbReference>
<dbReference type="SUPFAM" id="SSF47384">
    <property type="entry name" value="Homodimeric domain of signal transducing histidine kinase"/>
    <property type="match status" value="1"/>
</dbReference>
<proteinExistence type="predicted"/>
<dbReference type="PANTHER" id="PTHR45436">
    <property type="entry name" value="SENSOR HISTIDINE KINASE YKOH"/>
    <property type="match status" value="1"/>
</dbReference>
<keyword evidence="8 11" id="KW-1133">Transmembrane helix</keyword>
<dbReference type="RefSeq" id="WP_168019935.1">
    <property type="nucleotide sequence ID" value="NZ_JAATEP010000069.1"/>
</dbReference>
<dbReference type="Pfam" id="PF00512">
    <property type="entry name" value="HisKA"/>
    <property type="match status" value="1"/>
</dbReference>
<dbReference type="SMART" id="SM00387">
    <property type="entry name" value="HATPase_c"/>
    <property type="match status" value="1"/>
</dbReference>
<keyword evidence="15" id="KW-1185">Reference proteome</keyword>
<evidence type="ECO:0000259" key="12">
    <source>
        <dbReference type="PROSITE" id="PS50109"/>
    </source>
</evidence>
<feature type="domain" description="Histidine kinase" evidence="12">
    <location>
        <begin position="254"/>
        <end position="462"/>
    </location>
</feature>
<evidence type="ECO:0000313" key="14">
    <source>
        <dbReference type="EMBL" id="NJP97581.1"/>
    </source>
</evidence>
<keyword evidence="9" id="KW-0902">Two-component regulatory system</keyword>
<accession>A0ABX1BQQ3</accession>
<evidence type="ECO:0000256" key="5">
    <source>
        <dbReference type="ARBA" id="ARBA00022679"/>
    </source>
</evidence>
<evidence type="ECO:0000256" key="6">
    <source>
        <dbReference type="ARBA" id="ARBA00022692"/>
    </source>
</evidence>
<protein>
    <recommendedName>
        <fullName evidence="3">histidine kinase</fullName>
        <ecNumber evidence="3">2.7.13.3</ecNumber>
    </recommendedName>
</protein>
<dbReference type="InterPro" id="IPR036097">
    <property type="entry name" value="HisK_dim/P_sf"/>
</dbReference>
<evidence type="ECO:0000313" key="15">
    <source>
        <dbReference type="Proteomes" id="UP000696294"/>
    </source>
</evidence>
<reference evidence="14 15" key="1">
    <citation type="submission" date="2020-03" db="EMBL/GenBank/DDBJ databases">
        <title>WGS of actinomycetes isolated from Thailand.</title>
        <authorList>
            <person name="Thawai C."/>
        </authorList>
    </citation>
    <scope>NUCLEOTIDE SEQUENCE [LARGE SCALE GENOMIC DNA]</scope>
    <source>
        <strain evidence="14 15">FMUSA5-5</strain>
    </source>
</reference>
<dbReference type="CDD" id="cd00075">
    <property type="entry name" value="HATPase"/>
    <property type="match status" value="1"/>
</dbReference>
<dbReference type="InterPro" id="IPR004358">
    <property type="entry name" value="Sig_transdc_His_kin-like_C"/>
</dbReference>
<dbReference type="InterPro" id="IPR050428">
    <property type="entry name" value="TCS_sensor_his_kinase"/>
</dbReference>
<dbReference type="Proteomes" id="UP000696294">
    <property type="component" value="Unassembled WGS sequence"/>
</dbReference>
<dbReference type="PROSITE" id="PS50109">
    <property type="entry name" value="HIS_KIN"/>
    <property type="match status" value="1"/>
</dbReference>
<dbReference type="InterPro" id="IPR003660">
    <property type="entry name" value="HAMP_dom"/>
</dbReference>
<dbReference type="SMART" id="SM00388">
    <property type="entry name" value="HisKA"/>
    <property type="match status" value="1"/>
</dbReference>
<gene>
    <name evidence="14" type="ORF">HCN51_50565</name>
</gene>
<dbReference type="SUPFAM" id="SSF55874">
    <property type="entry name" value="ATPase domain of HSP90 chaperone/DNA topoisomerase II/histidine kinase"/>
    <property type="match status" value="1"/>
</dbReference>
<organism evidence="14 15">
    <name type="scientific">Nonomuraea composti</name>
    <dbReference type="NCBI Taxonomy" id="2720023"/>
    <lineage>
        <taxon>Bacteria</taxon>
        <taxon>Bacillati</taxon>
        <taxon>Actinomycetota</taxon>
        <taxon>Actinomycetes</taxon>
        <taxon>Streptosporangiales</taxon>
        <taxon>Streptosporangiaceae</taxon>
        <taxon>Nonomuraea</taxon>
    </lineage>
</organism>
<dbReference type="GO" id="GO:0016301">
    <property type="term" value="F:kinase activity"/>
    <property type="evidence" value="ECO:0007669"/>
    <property type="project" value="UniProtKB-KW"/>
</dbReference>
<dbReference type="EMBL" id="JAATEP010000069">
    <property type="protein sequence ID" value="NJP97581.1"/>
    <property type="molecule type" value="Genomic_DNA"/>
</dbReference>
<evidence type="ECO:0000256" key="10">
    <source>
        <dbReference type="ARBA" id="ARBA00023136"/>
    </source>
</evidence>
<dbReference type="InterPro" id="IPR003661">
    <property type="entry name" value="HisK_dim/P_dom"/>
</dbReference>
<dbReference type="InterPro" id="IPR036890">
    <property type="entry name" value="HATPase_C_sf"/>
</dbReference>
<dbReference type="InterPro" id="IPR003594">
    <property type="entry name" value="HATPase_dom"/>
</dbReference>
<evidence type="ECO:0000256" key="1">
    <source>
        <dbReference type="ARBA" id="ARBA00000085"/>
    </source>
</evidence>
<evidence type="ECO:0000256" key="7">
    <source>
        <dbReference type="ARBA" id="ARBA00022777"/>
    </source>
</evidence>
<evidence type="ECO:0000259" key="13">
    <source>
        <dbReference type="PROSITE" id="PS50885"/>
    </source>
</evidence>
<dbReference type="PROSITE" id="PS50885">
    <property type="entry name" value="HAMP"/>
    <property type="match status" value="1"/>
</dbReference>
<dbReference type="Gene3D" id="1.10.287.130">
    <property type="match status" value="1"/>
</dbReference>
<evidence type="ECO:0000256" key="2">
    <source>
        <dbReference type="ARBA" id="ARBA00004236"/>
    </source>
</evidence>
<evidence type="ECO:0000256" key="8">
    <source>
        <dbReference type="ARBA" id="ARBA00022989"/>
    </source>
</evidence>
<comment type="catalytic activity">
    <reaction evidence="1">
        <text>ATP + protein L-histidine = ADP + protein N-phospho-L-histidine.</text>
        <dbReference type="EC" id="2.7.13.3"/>
    </reaction>
</comment>
<evidence type="ECO:0000256" key="3">
    <source>
        <dbReference type="ARBA" id="ARBA00012438"/>
    </source>
</evidence>
<keyword evidence="10 11" id="KW-0472">Membrane</keyword>
<evidence type="ECO:0000256" key="9">
    <source>
        <dbReference type="ARBA" id="ARBA00023012"/>
    </source>
</evidence>
<evidence type="ECO:0000256" key="4">
    <source>
        <dbReference type="ARBA" id="ARBA00022553"/>
    </source>
</evidence>
<dbReference type="PRINTS" id="PR00344">
    <property type="entry name" value="BCTRLSENSOR"/>
</dbReference>
<feature type="domain" description="HAMP" evidence="13">
    <location>
        <begin position="193"/>
        <end position="246"/>
    </location>
</feature>
<feature type="transmembrane region" description="Helical" evidence="11">
    <location>
        <begin position="26"/>
        <end position="46"/>
    </location>
</feature>
<comment type="caution">
    <text evidence="14">The sequence shown here is derived from an EMBL/GenBank/DDBJ whole genome shotgun (WGS) entry which is preliminary data.</text>
</comment>
<dbReference type="PANTHER" id="PTHR45436:SF5">
    <property type="entry name" value="SENSOR HISTIDINE KINASE TRCS"/>
    <property type="match status" value="1"/>
</dbReference>
<keyword evidence="5" id="KW-0808">Transferase</keyword>
<name>A0ABX1BQQ3_9ACTN</name>
<dbReference type="Gene3D" id="3.30.565.10">
    <property type="entry name" value="Histidine kinase-like ATPase, C-terminal domain"/>
    <property type="match status" value="1"/>
</dbReference>
<dbReference type="Pfam" id="PF02518">
    <property type="entry name" value="HATPase_c"/>
    <property type="match status" value="1"/>
</dbReference>